<keyword evidence="3" id="KW-1185">Reference proteome</keyword>
<evidence type="ECO:0000313" key="2">
    <source>
        <dbReference type="EMBL" id="CAG8653673.1"/>
    </source>
</evidence>
<dbReference type="GO" id="GO:0050660">
    <property type="term" value="F:flavin adenine dinucleotide binding"/>
    <property type="evidence" value="ECO:0007669"/>
    <property type="project" value="InterPro"/>
</dbReference>
<dbReference type="OrthoDB" id="415825at2759"/>
<dbReference type="InterPro" id="IPR016169">
    <property type="entry name" value="FAD-bd_PCMH_sub2"/>
</dbReference>
<evidence type="ECO:0000259" key="1">
    <source>
        <dbReference type="Pfam" id="PF08031"/>
    </source>
</evidence>
<dbReference type="Proteomes" id="UP000789831">
    <property type="component" value="Unassembled WGS sequence"/>
</dbReference>
<comment type="caution">
    <text evidence="2">The sequence shown here is derived from an EMBL/GenBank/DDBJ whole genome shotgun (WGS) entry which is preliminary data.</text>
</comment>
<name>A0A9N9DUB1_9GLOM</name>
<reference evidence="2" key="1">
    <citation type="submission" date="2021-06" db="EMBL/GenBank/DDBJ databases">
        <authorList>
            <person name="Kallberg Y."/>
            <person name="Tangrot J."/>
            <person name="Rosling A."/>
        </authorList>
    </citation>
    <scope>NUCLEOTIDE SEQUENCE</scope>
    <source>
        <strain evidence="2">MT106</strain>
    </source>
</reference>
<sequence>MQEGTIEERDKRARKVFGENLQKLKELKRKYDPNVLFDKWVVVWPNDVSCAPFRASI</sequence>
<organism evidence="2 3">
    <name type="scientific">Ambispora gerdemannii</name>
    <dbReference type="NCBI Taxonomy" id="144530"/>
    <lineage>
        <taxon>Eukaryota</taxon>
        <taxon>Fungi</taxon>
        <taxon>Fungi incertae sedis</taxon>
        <taxon>Mucoromycota</taxon>
        <taxon>Glomeromycotina</taxon>
        <taxon>Glomeromycetes</taxon>
        <taxon>Archaeosporales</taxon>
        <taxon>Ambisporaceae</taxon>
        <taxon>Ambispora</taxon>
    </lineage>
</organism>
<dbReference type="InterPro" id="IPR012951">
    <property type="entry name" value="BBE"/>
</dbReference>
<protein>
    <submittedName>
        <fullName evidence="2">8001_t:CDS:1</fullName>
    </submittedName>
</protein>
<evidence type="ECO:0000313" key="3">
    <source>
        <dbReference type="Proteomes" id="UP000789831"/>
    </source>
</evidence>
<gene>
    <name evidence="2" type="ORF">AGERDE_LOCUS11506</name>
</gene>
<dbReference type="AlphaFoldDB" id="A0A9N9DUB1"/>
<accession>A0A9N9DUB1</accession>
<dbReference type="Pfam" id="PF08031">
    <property type="entry name" value="BBE"/>
    <property type="match status" value="1"/>
</dbReference>
<proteinExistence type="predicted"/>
<dbReference type="EMBL" id="CAJVPL010005029">
    <property type="protein sequence ID" value="CAG8653673.1"/>
    <property type="molecule type" value="Genomic_DNA"/>
</dbReference>
<dbReference type="GO" id="GO:0016491">
    <property type="term" value="F:oxidoreductase activity"/>
    <property type="evidence" value="ECO:0007669"/>
    <property type="project" value="InterPro"/>
</dbReference>
<feature type="domain" description="Berberine/berberine-like" evidence="1">
    <location>
        <begin position="12"/>
        <end position="37"/>
    </location>
</feature>
<dbReference type="Gene3D" id="3.30.465.10">
    <property type="match status" value="1"/>
</dbReference>